<protein>
    <recommendedName>
        <fullName evidence="3">ATP-dependent DNA helicase</fullName>
    </recommendedName>
</protein>
<reference evidence="1 2" key="1">
    <citation type="journal article" date="2019" name="Nat. Ecol. Evol.">
        <title>Megaphylogeny resolves global patterns of mushroom evolution.</title>
        <authorList>
            <person name="Varga T."/>
            <person name="Krizsan K."/>
            <person name="Foldi C."/>
            <person name="Dima B."/>
            <person name="Sanchez-Garcia M."/>
            <person name="Sanchez-Ramirez S."/>
            <person name="Szollosi G.J."/>
            <person name="Szarkandi J.G."/>
            <person name="Papp V."/>
            <person name="Albert L."/>
            <person name="Andreopoulos W."/>
            <person name="Angelini C."/>
            <person name="Antonin V."/>
            <person name="Barry K.W."/>
            <person name="Bougher N.L."/>
            <person name="Buchanan P."/>
            <person name="Buyck B."/>
            <person name="Bense V."/>
            <person name="Catcheside P."/>
            <person name="Chovatia M."/>
            <person name="Cooper J."/>
            <person name="Damon W."/>
            <person name="Desjardin D."/>
            <person name="Finy P."/>
            <person name="Geml J."/>
            <person name="Haridas S."/>
            <person name="Hughes K."/>
            <person name="Justo A."/>
            <person name="Karasinski D."/>
            <person name="Kautmanova I."/>
            <person name="Kiss B."/>
            <person name="Kocsube S."/>
            <person name="Kotiranta H."/>
            <person name="LaButti K.M."/>
            <person name="Lechner B.E."/>
            <person name="Liimatainen K."/>
            <person name="Lipzen A."/>
            <person name="Lukacs Z."/>
            <person name="Mihaltcheva S."/>
            <person name="Morgado L.N."/>
            <person name="Niskanen T."/>
            <person name="Noordeloos M.E."/>
            <person name="Ohm R.A."/>
            <person name="Ortiz-Santana B."/>
            <person name="Ovrebo C."/>
            <person name="Racz N."/>
            <person name="Riley R."/>
            <person name="Savchenko A."/>
            <person name="Shiryaev A."/>
            <person name="Soop K."/>
            <person name="Spirin V."/>
            <person name="Szebenyi C."/>
            <person name="Tomsovsky M."/>
            <person name="Tulloss R.E."/>
            <person name="Uehling J."/>
            <person name="Grigoriev I.V."/>
            <person name="Vagvolgyi C."/>
            <person name="Papp T."/>
            <person name="Martin F.M."/>
            <person name="Miettinen O."/>
            <person name="Hibbett D.S."/>
            <person name="Nagy L.G."/>
        </authorList>
    </citation>
    <scope>NUCLEOTIDE SEQUENCE [LARGE SCALE GENOMIC DNA]</scope>
    <source>
        <strain evidence="1 2">CBS 121175</strain>
    </source>
</reference>
<dbReference type="EMBL" id="ML210212">
    <property type="protein sequence ID" value="TFK23759.1"/>
    <property type="molecule type" value="Genomic_DNA"/>
</dbReference>
<proteinExistence type="predicted"/>
<evidence type="ECO:0000313" key="2">
    <source>
        <dbReference type="Proteomes" id="UP000307440"/>
    </source>
</evidence>
<dbReference type="STRING" id="230819.A0A5C3KT30"/>
<gene>
    <name evidence="1" type="ORF">FA15DRAFT_681016</name>
</gene>
<dbReference type="Proteomes" id="UP000307440">
    <property type="component" value="Unassembled WGS sequence"/>
</dbReference>
<dbReference type="AlphaFoldDB" id="A0A5C3KT30"/>
<keyword evidence="2" id="KW-1185">Reference proteome</keyword>
<sequence length="279" mass="31596">MNIDDKPFGGLNVILASDFAQLPPTHGSSLYVEVQLKRISRQTNEQQETALGKALWLQFIMVVMLKQNILDSRLHTVLENVRYKACTDEDVAFLRSRIPGPDNDLSLSDPVFQYVSVITAWNIQKDRFNSQNSERFAAQHDTVLQMFNCIDKWPNSAAGRTTSASGFINRQLQRMLWAQPPTFSDKIPASLLLCEGMPVIIRHNVATDLCMTTGQEAVVYAWAARVIPSWPGHKCLDILYVRLLNPPRLIKLPNLPDNVVPVTCHTHHYFCGITPSRWI</sequence>
<evidence type="ECO:0000313" key="1">
    <source>
        <dbReference type="EMBL" id="TFK23759.1"/>
    </source>
</evidence>
<dbReference type="OrthoDB" id="3247165at2759"/>
<organism evidence="1 2">
    <name type="scientific">Coprinopsis marcescibilis</name>
    <name type="common">Agaric fungus</name>
    <name type="synonym">Psathyrella marcescibilis</name>
    <dbReference type="NCBI Taxonomy" id="230819"/>
    <lineage>
        <taxon>Eukaryota</taxon>
        <taxon>Fungi</taxon>
        <taxon>Dikarya</taxon>
        <taxon>Basidiomycota</taxon>
        <taxon>Agaricomycotina</taxon>
        <taxon>Agaricomycetes</taxon>
        <taxon>Agaricomycetidae</taxon>
        <taxon>Agaricales</taxon>
        <taxon>Agaricineae</taxon>
        <taxon>Psathyrellaceae</taxon>
        <taxon>Coprinopsis</taxon>
    </lineage>
</organism>
<accession>A0A5C3KT30</accession>
<evidence type="ECO:0008006" key="3">
    <source>
        <dbReference type="Google" id="ProtNLM"/>
    </source>
</evidence>
<name>A0A5C3KT30_COPMA</name>